<sequence>MLEMSDKLKKDLKMIGSGLIAYIIVVIIDHSGLLAHVPYRLLLTFLLYLIPYIIVGGEVVKKALIGIKNKQMFDESFLMAVATFGAFATGENAEAVAVMLFYQVGEWFQSYAVGKSRKNISDLMDIEPEYANIERDGKVEECDPYDVEVGDTLVIKPGERVPVDGEVIEGSSLVNTSALTGESVPRSVKQGDEIISGCVNGEGLLKIRATKMYEDSTVAKILDLVENASSKKSKVENFITRFARIYTPAVVFAALALALIPPLFVGHWMTWIYRACTFLVISCPCALVISVPLAFFGGIGAASKAGVLVKGSNYLESVAHLTTVVSDKTGTLTKGVFQVNDVKTKEDPQKVLYYAALAEHLSTHPIANSIKQAYQGSLDEQIIKNITNVAGQGVICETSIGTIYVGNKRLMEEQKIAYENSEDAVSTIVYVAKDAKFLGTILISDEIKPEAKAAIEEMKAAGVKDVVMLTGDKKSVGDAVGKQLGVDEVYSELLPGDKVEKVEALLKSTDEKHTLAFIGDGINDAPVLARADVGIAMGSLGSDAAIEAADVVIMDDNIKRIPAIIRIARKTIAISNQNIIFSLAVKFAVLILGAVGLANMWMAVFADVGVAVIAIINSMRALRTK</sequence>
<name>A0A3G9JMT4_9FIRM</name>
<dbReference type="EMBL" id="AP019309">
    <property type="protein sequence ID" value="BBH26313.1"/>
    <property type="molecule type" value="Genomic_DNA"/>
</dbReference>
<dbReference type="FunCoup" id="A0A3G9JMT4">
    <property type="interactions" value="23"/>
</dbReference>
<keyword evidence="11" id="KW-1003">Cell membrane</keyword>
<dbReference type="InterPro" id="IPR023299">
    <property type="entry name" value="ATPase_P-typ_cyto_dom_N"/>
</dbReference>
<dbReference type="PRINTS" id="PR00941">
    <property type="entry name" value="CDATPASE"/>
</dbReference>
<dbReference type="PANTHER" id="PTHR48085:SF5">
    <property type="entry name" value="CADMIUM_ZINC-TRANSPORTING ATPASE HMA4-RELATED"/>
    <property type="match status" value="1"/>
</dbReference>
<dbReference type="InParanoid" id="A0A3G9JMT4"/>
<comment type="similarity">
    <text evidence="2 11">Belongs to the cation transport ATPase (P-type) (TC 3.A.3) family. Type IB subfamily.</text>
</comment>
<evidence type="ECO:0000256" key="10">
    <source>
        <dbReference type="ARBA" id="ARBA00049338"/>
    </source>
</evidence>
<dbReference type="InterPro" id="IPR001757">
    <property type="entry name" value="P_typ_ATPase"/>
</dbReference>
<dbReference type="GO" id="GO:0005886">
    <property type="term" value="C:plasma membrane"/>
    <property type="evidence" value="ECO:0007669"/>
    <property type="project" value="UniProtKB-SubCell"/>
</dbReference>
<feature type="transmembrane region" description="Helical" evidence="11">
    <location>
        <begin position="39"/>
        <end position="60"/>
    </location>
</feature>
<dbReference type="InterPro" id="IPR051014">
    <property type="entry name" value="Cation_Transport_ATPase_IB"/>
</dbReference>
<dbReference type="FunFam" id="2.70.150.10:FF:000002">
    <property type="entry name" value="Copper-transporting ATPase 1, putative"/>
    <property type="match status" value="1"/>
</dbReference>
<evidence type="ECO:0000313" key="13">
    <source>
        <dbReference type="EMBL" id="BBH26313.1"/>
    </source>
</evidence>
<dbReference type="NCBIfam" id="TIGR01512">
    <property type="entry name" value="ATPase-IB2_Cd"/>
    <property type="match status" value="1"/>
</dbReference>
<dbReference type="EC" id="7.2.2.21" evidence="9"/>
<keyword evidence="11" id="KW-0067">ATP-binding</keyword>
<evidence type="ECO:0000256" key="9">
    <source>
        <dbReference type="ARBA" id="ARBA00039103"/>
    </source>
</evidence>
<dbReference type="KEGG" id="ebm:SG0102_12470"/>
<dbReference type="SFLD" id="SFLDG00002">
    <property type="entry name" value="C1.7:_P-type_atpase_like"/>
    <property type="match status" value="1"/>
</dbReference>
<dbReference type="Proteomes" id="UP000268059">
    <property type="component" value="Chromosome"/>
</dbReference>
<dbReference type="InterPro" id="IPR018303">
    <property type="entry name" value="ATPase_P-typ_P_site"/>
</dbReference>
<comment type="catalytic activity">
    <reaction evidence="10">
        <text>Cd(2+)(in) + ATP + H2O = Cd(2+)(out) + ADP + phosphate + H(+)</text>
        <dbReference type="Rhea" id="RHEA:12132"/>
        <dbReference type="ChEBI" id="CHEBI:15377"/>
        <dbReference type="ChEBI" id="CHEBI:15378"/>
        <dbReference type="ChEBI" id="CHEBI:30616"/>
        <dbReference type="ChEBI" id="CHEBI:43474"/>
        <dbReference type="ChEBI" id="CHEBI:48775"/>
        <dbReference type="ChEBI" id="CHEBI:456216"/>
        <dbReference type="EC" id="7.2.2.21"/>
    </reaction>
</comment>
<evidence type="ECO:0000256" key="11">
    <source>
        <dbReference type="RuleBase" id="RU362081"/>
    </source>
</evidence>
<evidence type="ECO:0000256" key="7">
    <source>
        <dbReference type="ARBA" id="ARBA00022989"/>
    </source>
</evidence>
<dbReference type="Pfam" id="PF00122">
    <property type="entry name" value="E1-E2_ATPase"/>
    <property type="match status" value="1"/>
</dbReference>
<feature type="domain" description="P-type ATPase A" evidence="12">
    <location>
        <begin position="127"/>
        <end position="226"/>
    </location>
</feature>
<dbReference type="PRINTS" id="PR00119">
    <property type="entry name" value="CATATPASE"/>
</dbReference>
<evidence type="ECO:0000313" key="14">
    <source>
        <dbReference type="Proteomes" id="UP000268059"/>
    </source>
</evidence>
<dbReference type="Gene3D" id="3.40.1110.10">
    <property type="entry name" value="Calcium-transporting ATPase, cytoplasmic domain N"/>
    <property type="match status" value="1"/>
</dbReference>
<dbReference type="InterPro" id="IPR023298">
    <property type="entry name" value="ATPase_P-typ_TM_dom_sf"/>
</dbReference>
<feature type="transmembrane region" description="Helical" evidence="11">
    <location>
        <begin position="604"/>
        <end position="622"/>
    </location>
</feature>
<feature type="transmembrane region" description="Helical" evidence="11">
    <location>
        <begin position="245"/>
        <end position="265"/>
    </location>
</feature>
<evidence type="ECO:0000256" key="5">
    <source>
        <dbReference type="ARBA" id="ARBA00022723"/>
    </source>
</evidence>
<keyword evidence="11" id="KW-0547">Nucleotide-binding</keyword>
<evidence type="ECO:0000256" key="4">
    <source>
        <dbReference type="ARBA" id="ARBA00022692"/>
    </source>
</evidence>
<dbReference type="Gene3D" id="3.40.50.1000">
    <property type="entry name" value="HAD superfamily/HAD-like"/>
    <property type="match status" value="1"/>
</dbReference>
<evidence type="ECO:0000256" key="3">
    <source>
        <dbReference type="ARBA" id="ARBA00022539"/>
    </source>
</evidence>
<dbReference type="InterPro" id="IPR036412">
    <property type="entry name" value="HAD-like_sf"/>
</dbReference>
<proteinExistence type="inferred from homology"/>
<dbReference type="InterPro" id="IPR059000">
    <property type="entry name" value="ATPase_P-type_domA"/>
</dbReference>
<dbReference type="InterPro" id="IPR008250">
    <property type="entry name" value="ATPase_P-typ_transduc_dom_A_sf"/>
</dbReference>
<dbReference type="NCBIfam" id="TIGR01525">
    <property type="entry name" value="ATPase-IB_hvy"/>
    <property type="match status" value="1"/>
</dbReference>
<keyword evidence="5 11" id="KW-0479">Metal-binding</keyword>
<feature type="transmembrane region" description="Helical" evidence="11">
    <location>
        <begin position="12"/>
        <end position="33"/>
    </location>
</feature>
<keyword evidence="8 11" id="KW-0472">Membrane</keyword>
<dbReference type="PANTHER" id="PTHR48085">
    <property type="entry name" value="CADMIUM/ZINC-TRANSPORTING ATPASE HMA2-RELATED"/>
    <property type="match status" value="1"/>
</dbReference>
<keyword evidence="6" id="KW-1278">Translocase</keyword>
<dbReference type="InterPro" id="IPR023214">
    <property type="entry name" value="HAD_sf"/>
</dbReference>
<dbReference type="GO" id="GO:0046872">
    <property type="term" value="F:metal ion binding"/>
    <property type="evidence" value="ECO:0007669"/>
    <property type="project" value="UniProtKB-KW"/>
</dbReference>
<dbReference type="GO" id="GO:0016887">
    <property type="term" value="F:ATP hydrolysis activity"/>
    <property type="evidence" value="ECO:0007669"/>
    <property type="project" value="InterPro"/>
</dbReference>
<dbReference type="SUPFAM" id="SSF81653">
    <property type="entry name" value="Calcium ATPase, transduction domain A"/>
    <property type="match status" value="1"/>
</dbReference>
<accession>A0A3G9JMT4</accession>
<dbReference type="InterPro" id="IPR027256">
    <property type="entry name" value="P-typ_ATPase_IB"/>
</dbReference>
<gene>
    <name evidence="13" type="ORF">SG0102_12470</name>
</gene>
<keyword evidence="14" id="KW-1185">Reference proteome</keyword>
<dbReference type="PROSITE" id="PS00154">
    <property type="entry name" value="ATPASE_E1_E2"/>
    <property type="match status" value="1"/>
</dbReference>
<dbReference type="SFLD" id="SFLDF00027">
    <property type="entry name" value="p-type_atpase"/>
    <property type="match status" value="1"/>
</dbReference>
<keyword evidence="7 11" id="KW-1133">Transmembrane helix</keyword>
<dbReference type="Gene3D" id="2.70.150.10">
    <property type="entry name" value="Calcium-transporting ATPase, cytoplasmic transduction domain A"/>
    <property type="match status" value="1"/>
</dbReference>
<feature type="transmembrane region" description="Helical" evidence="11">
    <location>
        <begin position="579"/>
        <end position="598"/>
    </location>
</feature>
<evidence type="ECO:0000256" key="2">
    <source>
        <dbReference type="ARBA" id="ARBA00006024"/>
    </source>
</evidence>
<dbReference type="GO" id="GO:0008551">
    <property type="term" value="F:P-type cadmium transporter activity"/>
    <property type="evidence" value="ECO:0007669"/>
    <property type="project" value="UniProtKB-EC"/>
</dbReference>
<dbReference type="SFLD" id="SFLDS00003">
    <property type="entry name" value="Haloacid_Dehalogenase"/>
    <property type="match status" value="1"/>
</dbReference>
<dbReference type="NCBIfam" id="TIGR01494">
    <property type="entry name" value="ATPase_P-type"/>
    <property type="match status" value="1"/>
</dbReference>
<dbReference type="InterPro" id="IPR044492">
    <property type="entry name" value="P_typ_ATPase_HD_dom"/>
</dbReference>
<dbReference type="SUPFAM" id="SSF81665">
    <property type="entry name" value="Calcium ATPase, transmembrane domain M"/>
    <property type="match status" value="1"/>
</dbReference>
<feature type="transmembrane region" description="Helical" evidence="11">
    <location>
        <begin position="271"/>
        <end position="296"/>
    </location>
</feature>
<evidence type="ECO:0000259" key="12">
    <source>
        <dbReference type="Pfam" id="PF00122"/>
    </source>
</evidence>
<protein>
    <recommendedName>
        <fullName evidence="9">Cd(2+)-exporting ATPase</fullName>
        <ecNumber evidence="9">7.2.2.21</ecNumber>
    </recommendedName>
</protein>
<comment type="subcellular location">
    <subcellularLocation>
        <location evidence="1">Cell membrane</location>
        <topology evidence="1">Multi-pass membrane protein</topology>
    </subcellularLocation>
</comment>
<dbReference type="Pfam" id="PF00702">
    <property type="entry name" value="Hydrolase"/>
    <property type="match status" value="1"/>
</dbReference>
<keyword evidence="3" id="KW-0104">Cadmium</keyword>
<organism evidence="13 14">
    <name type="scientific">Intestinibaculum porci</name>
    <dbReference type="NCBI Taxonomy" id="2487118"/>
    <lineage>
        <taxon>Bacteria</taxon>
        <taxon>Bacillati</taxon>
        <taxon>Bacillota</taxon>
        <taxon>Erysipelotrichia</taxon>
        <taxon>Erysipelotrichales</taxon>
        <taxon>Erysipelotrichaceae</taxon>
        <taxon>Intestinibaculum</taxon>
    </lineage>
</organism>
<reference evidence="13 14" key="1">
    <citation type="submission" date="2018-11" db="EMBL/GenBank/DDBJ databases">
        <title>Novel Erysipelotrichaceae bacterium isolated from small intestine of a swine.</title>
        <authorList>
            <person name="Kim J.S."/>
            <person name="Choe H."/>
            <person name="Lee Y.R."/>
            <person name="Kim K.M."/>
            <person name="Park D.S."/>
        </authorList>
    </citation>
    <scope>NUCLEOTIDE SEQUENCE [LARGE SCALE GENOMIC DNA]</scope>
    <source>
        <strain evidence="13 14">SG0102</strain>
    </source>
</reference>
<evidence type="ECO:0000256" key="1">
    <source>
        <dbReference type="ARBA" id="ARBA00004651"/>
    </source>
</evidence>
<dbReference type="SUPFAM" id="SSF56784">
    <property type="entry name" value="HAD-like"/>
    <property type="match status" value="1"/>
</dbReference>
<keyword evidence="4 11" id="KW-0812">Transmembrane</keyword>
<evidence type="ECO:0000256" key="8">
    <source>
        <dbReference type="ARBA" id="ARBA00023136"/>
    </source>
</evidence>
<dbReference type="GO" id="GO:0005524">
    <property type="term" value="F:ATP binding"/>
    <property type="evidence" value="ECO:0007669"/>
    <property type="project" value="UniProtKB-UniRule"/>
</dbReference>
<dbReference type="AlphaFoldDB" id="A0A3G9JMT4"/>
<evidence type="ECO:0000256" key="6">
    <source>
        <dbReference type="ARBA" id="ARBA00022967"/>
    </source>
</evidence>